<dbReference type="EMBL" id="JAIQUM010000003">
    <property type="protein sequence ID" value="MBZ5749089.1"/>
    <property type="molecule type" value="Genomic_DNA"/>
</dbReference>
<reference evidence="1" key="1">
    <citation type="submission" date="2024-05" db="EMBL/GenBank/DDBJ databases">
        <title>Metabacillus sp. nov., isolated from the rhizosphere soil of tomato plants.</title>
        <authorList>
            <person name="Ma R."/>
        </authorList>
    </citation>
    <scope>NUCLEOTIDE SEQUENCE</scope>
    <source>
        <strain evidence="1">DBTR6</strain>
    </source>
</reference>
<accession>A0ABS7ULL6</accession>
<protein>
    <recommendedName>
        <fullName evidence="3">Spo0E family sporulation regulatory protein-aspartic acid phosphatase</fullName>
    </recommendedName>
</protein>
<comment type="caution">
    <text evidence="1">The sequence shown here is derived from an EMBL/GenBank/DDBJ whole genome shotgun (WGS) entry which is preliminary data.</text>
</comment>
<dbReference type="RefSeq" id="WP_224136537.1">
    <property type="nucleotide sequence ID" value="NZ_JAIQUM010000003.1"/>
</dbReference>
<organism evidence="1 2">
    <name type="scientific">Metabacillus rhizolycopersici</name>
    <dbReference type="NCBI Taxonomy" id="2875709"/>
    <lineage>
        <taxon>Bacteria</taxon>
        <taxon>Bacillati</taxon>
        <taxon>Bacillota</taxon>
        <taxon>Bacilli</taxon>
        <taxon>Bacillales</taxon>
        <taxon>Bacillaceae</taxon>
        <taxon>Metabacillus</taxon>
    </lineage>
</organism>
<evidence type="ECO:0008006" key="3">
    <source>
        <dbReference type="Google" id="ProtNLM"/>
    </source>
</evidence>
<sequence>MKEIQLKQEELLQILLHAHDKGETTMNITTTELLADLIAQIKKIYTA</sequence>
<dbReference type="InterPro" id="IPR058930">
    <property type="entry name" value="YwzD"/>
</dbReference>
<dbReference type="Pfam" id="PF26162">
    <property type="entry name" value="YwzD"/>
    <property type="match status" value="1"/>
</dbReference>
<gene>
    <name evidence="1" type="ORF">K9V48_02260</name>
</gene>
<evidence type="ECO:0000313" key="1">
    <source>
        <dbReference type="EMBL" id="MBZ5749089.1"/>
    </source>
</evidence>
<proteinExistence type="predicted"/>
<name>A0ABS7ULL6_9BACI</name>
<evidence type="ECO:0000313" key="2">
    <source>
        <dbReference type="Proteomes" id="UP001165287"/>
    </source>
</evidence>
<dbReference type="Proteomes" id="UP001165287">
    <property type="component" value="Unassembled WGS sequence"/>
</dbReference>
<keyword evidence="2" id="KW-1185">Reference proteome</keyword>